<evidence type="ECO:0000313" key="3">
    <source>
        <dbReference type="EMBL" id="BBG27122.1"/>
    </source>
</evidence>
<dbReference type="KEGG" id="step:IC006_1675"/>
<dbReference type="STRING" id="1294262.GCA_001316085_00349"/>
<proteinExistence type="predicted"/>
<reference evidence="2 4" key="2">
    <citation type="journal article" date="2020" name="Int. J. Syst. Evol. Microbiol.">
        <title>Sulfuracidifex tepidarius gen. nov., sp. nov. and transfer of Sulfolobus metallicus Huber and Stetter 1992 to the genus Sulfuracidifex as Sulfuracidifex metallicus comb. nov.</title>
        <authorList>
            <person name="Itoh T."/>
            <person name="Miura T."/>
            <person name="Sakai H.D."/>
            <person name="Kato S."/>
            <person name="Ohkuma M."/>
            <person name="Takashina T."/>
        </authorList>
    </citation>
    <scope>NUCLEOTIDE SEQUENCE [LARGE SCALE GENOMIC DNA]</scope>
    <source>
        <strain evidence="2 4">IC-006</strain>
        <strain evidence="3">IC-007</strain>
    </source>
</reference>
<evidence type="ECO:0000313" key="2">
    <source>
        <dbReference type="EMBL" id="BBG24364.1"/>
    </source>
</evidence>
<accession>A0A510E3N3</accession>
<reference evidence="5" key="1">
    <citation type="submission" date="2018-09" db="EMBL/GenBank/DDBJ databases">
        <title>Complete Genome Sequencing of Sulfolobus sp. JCM 16834.</title>
        <authorList>
            <person name="Kato S."/>
            <person name="Itoh T."/>
            <person name="Ohkuma M."/>
        </authorList>
    </citation>
    <scope>NUCLEOTIDE SEQUENCE [LARGE SCALE GENOMIC DNA]</scope>
    <source>
        <strain evidence="5">IC-007</strain>
    </source>
</reference>
<feature type="domain" description="NurA" evidence="1">
    <location>
        <begin position="19"/>
        <end position="200"/>
    </location>
</feature>
<dbReference type="Proteomes" id="UP000322983">
    <property type="component" value="Chromosome"/>
</dbReference>
<keyword evidence="4" id="KW-1185">Reference proteome</keyword>
<dbReference type="AlphaFoldDB" id="A0A510DW09"/>
<dbReference type="EMBL" id="AP018930">
    <property type="protein sequence ID" value="BBG27122.1"/>
    <property type="molecule type" value="Genomic_DNA"/>
</dbReference>
<evidence type="ECO:0000313" key="5">
    <source>
        <dbReference type="Proteomes" id="UP000325030"/>
    </source>
</evidence>
<sequence length="235" mass="27347">MVTSALVEVNSKHDNNFSLKFSAIDGTFHEIFTEEGIKTFIVVGEVQGELNGNTITITGINLARQISENKGEDVMRIAEYEQARKSHADVVLMDRKVSFDMTFKVIPPERFIAVVKDFDPIKRRSLQEDVKAPWIKVENNTDKLTSGFFRLFPNSWVFMFETNVYSEDILDILISLGRVPIPESLGYNYPLFLADKLVKYYRDKEYKGIELELSPSRYRDFRGEVEHLRRVRRFF</sequence>
<name>A0A510DW09_9CREN</name>
<evidence type="ECO:0000259" key="1">
    <source>
        <dbReference type="SMART" id="SM00933"/>
    </source>
</evidence>
<organism evidence="2 4">
    <name type="scientific">Sulfuracidifex tepidarius</name>
    <dbReference type="NCBI Taxonomy" id="1294262"/>
    <lineage>
        <taxon>Archaea</taxon>
        <taxon>Thermoproteota</taxon>
        <taxon>Thermoprotei</taxon>
        <taxon>Sulfolobales</taxon>
        <taxon>Sulfolobaceae</taxon>
        <taxon>Sulfuracidifex</taxon>
    </lineage>
</organism>
<dbReference type="SMART" id="SM00933">
    <property type="entry name" value="NurA"/>
    <property type="match status" value="1"/>
</dbReference>
<gene>
    <name evidence="2" type="ORF">IC006_1675</name>
    <name evidence="3" type="ORF">IC007_1653</name>
</gene>
<evidence type="ECO:0000313" key="4">
    <source>
        <dbReference type="Proteomes" id="UP000322983"/>
    </source>
</evidence>
<dbReference type="Pfam" id="PF09376">
    <property type="entry name" value="NurA"/>
    <property type="match status" value="1"/>
</dbReference>
<dbReference type="EMBL" id="AP018929">
    <property type="protein sequence ID" value="BBG24364.1"/>
    <property type="molecule type" value="Genomic_DNA"/>
</dbReference>
<dbReference type="InterPro" id="IPR018977">
    <property type="entry name" value="NurA_domain"/>
</dbReference>
<dbReference type="Proteomes" id="UP000325030">
    <property type="component" value="Chromosome"/>
</dbReference>
<accession>A0A510DW09</accession>
<protein>
    <recommendedName>
        <fullName evidence="1">NurA domain-containing protein</fullName>
    </recommendedName>
</protein>